<keyword evidence="3" id="KW-1185">Reference proteome</keyword>
<dbReference type="AlphaFoldDB" id="A0A2C6KUZ5"/>
<sequence>MGLVKAVVPAGAEVGRCISADERQRRFWRRLFGWRGHPAARRLYHRKLFQAACELRLQDSLSRSVSPPFAARGVARSARRGQKRRVTGTFAFPPFTDETEHADAGQWSAPCKGHKRLRTNGFNLVAGSSRGITTTAWKAMHRWSSLRRAFLQPYEDHAKLVENELQRRRRREHLALPHQGGTRSVPCLSSPSRGNPSTGHVGHYARDAGAATRCSPGPCSIGDTGSESPRERSNVITLGTGNHDSLVRNFETEMDDGGNANLNTSPRLILRFLPQCGPRVGATPFLFDTHLLLGPERYGQRGHWLARSRLRTMLVRIQRDNYRLRRRLEEDRDPSCRQSVLLPHRPDGDGAGAAGAGGHGPGNVLVEPTANIGRGSADGWTYPYCKTGAQTTRSSETDVRAGAHKDPSSTTDVGEKFSRKVNTTEEGTLPLAGCQEGVPEGHDDCPHFTPSLVSSIAPVISLAPEVATAIEACVKLQFLPPGLLFRLACHLSSSIGQLSLQLSGSSPVASLKVPSSNTCQSASAVDSALGIRTAVRPPGRSGGTDDGYDEVCTVARDAGTWPLTRGHALLLTARAWVELQQLLGWLNTAARAAVYTPAKAAPGNGDAEEGESCKSEAAEATGEQRSIWRTFEQCYRALAFQPVWRSKPCCVLPDSGELEASTAAYWFQVRYECLSTYTKLLQLLDQWPPAHYGSRHVPTRLESATRGSSSLLSKHARDAETDKGGSALTSDGASSWCTALGCEPEETPVVPPLKWAHTLIEFMAVSMGLIPERKARLTRRSISDGNTGASGCGDCSGPLGTPGKEVKWGNLKSPVGNVLRGMAVTTHDLPDREQMGSQLGLKELTQFLNSIQTLKLVLGDQNSGHADTVKDAEDAQVLAGCVHARLRRSLKRILDCGGQETVQPAAHTCPNPENVEVKRRQLLDALVALAIDEAQTLCGQRRNARDRPAQTGYATARFPSRQPTDTSQGVDVSISQTSGLQSDLRAAGDVRAEQLDCFDVALSEIVSRLAVKAKMPRGLLAKCVRRELCRRGKRVKVQDELSNVC</sequence>
<feature type="compositionally biased region" description="Polar residues" evidence="1">
    <location>
        <begin position="187"/>
        <end position="198"/>
    </location>
</feature>
<reference evidence="2 3" key="1">
    <citation type="journal article" date="2017" name="Int. J. Parasitol.">
        <title>The genome of the protozoan parasite Cystoisospora suis and a reverse vaccinology approach to identify vaccine candidates.</title>
        <authorList>
            <person name="Palmieri N."/>
            <person name="Shrestha A."/>
            <person name="Ruttkowski B."/>
            <person name="Beck T."/>
            <person name="Vogl C."/>
            <person name="Tomley F."/>
            <person name="Blake D.P."/>
            <person name="Joachim A."/>
        </authorList>
    </citation>
    <scope>NUCLEOTIDE SEQUENCE [LARGE SCALE GENOMIC DNA]</scope>
    <source>
        <strain evidence="2 3">Wien I</strain>
    </source>
</reference>
<dbReference type="GeneID" id="94429667"/>
<dbReference type="RefSeq" id="XP_067921568.1">
    <property type="nucleotide sequence ID" value="XM_068066456.1"/>
</dbReference>
<feature type="region of interest" description="Disordered" evidence="1">
    <location>
        <begin position="391"/>
        <end position="416"/>
    </location>
</feature>
<name>A0A2C6KUZ5_9APIC</name>
<dbReference type="EMBL" id="MIGC01003151">
    <property type="protein sequence ID" value="PHJ19876.1"/>
    <property type="molecule type" value="Genomic_DNA"/>
</dbReference>
<feature type="compositionally biased region" description="Basic and acidic residues" evidence="1">
    <location>
        <begin position="395"/>
        <end position="416"/>
    </location>
</feature>
<comment type="caution">
    <text evidence="2">The sequence shown here is derived from an EMBL/GenBank/DDBJ whole genome shotgun (WGS) entry which is preliminary data.</text>
</comment>
<feature type="compositionally biased region" description="Gly residues" evidence="1">
    <location>
        <begin position="349"/>
        <end position="361"/>
    </location>
</feature>
<dbReference type="Proteomes" id="UP000221165">
    <property type="component" value="Unassembled WGS sequence"/>
</dbReference>
<feature type="region of interest" description="Disordered" evidence="1">
    <location>
        <begin position="698"/>
        <end position="731"/>
    </location>
</feature>
<dbReference type="VEuPathDB" id="ToxoDB:CSUI_006292"/>
<protein>
    <submittedName>
        <fullName evidence="2">Uncharacterized protein</fullName>
    </submittedName>
</protein>
<evidence type="ECO:0000313" key="3">
    <source>
        <dbReference type="Proteomes" id="UP000221165"/>
    </source>
</evidence>
<feature type="region of interest" description="Disordered" evidence="1">
    <location>
        <begin position="942"/>
        <end position="971"/>
    </location>
</feature>
<evidence type="ECO:0000256" key="1">
    <source>
        <dbReference type="SAM" id="MobiDB-lite"/>
    </source>
</evidence>
<evidence type="ECO:0000313" key="2">
    <source>
        <dbReference type="EMBL" id="PHJ19876.1"/>
    </source>
</evidence>
<organism evidence="2 3">
    <name type="scientific">Cystoisospora suis</name>
    <dbReference type="NCBI Taxonomy" id="483139"/>
    <lineage>
        <taxon>Eukaryota</taxon>
        <taxon>Sar</taxon>
        <taxon>Alveolata</taxon>
        <taxon>Apicomplexa</taxon>
        <taxon>Conoidasida</taxon>
        <taxon>Coccidia</taxon>
        <taxon>Eucoccidiorida</taxon>
        <taxon>Eimeriorina</taxon>
        <taxon>Sarcocystidae</taxon>
        <taxon>Cystoisospora</taxon>
    </lineage>
</organism>
<proteinExistence type="predicted"/>
<accession>A0A2C6KUZ5</accession>
<feature type="region of interest" description="Disordered" evidence="1">
    <location>
        <begin position="173"/>
        <end position="200"/>
    </location>
</feature>
<feature type="region of interest" description="Disordered" evidence="1">
    <location>
        <begin position="329"/>
        <end position="370"/>
    </location>
</feature>
<feature type="compositionally biased region" description="Polar residues" evidence="1">
    <location>
        <begin position="961"/>
        <end position="971"/>
    </location>
</feature>
<feature type="region of interest" description="Disordered" evidence="1">
    <location>
        <begin position="212"/>
        <end position="240"/>
    </location>
</feature>
<gene>
    <name evidence="2" type="ORF">CSUI_006292</name>
</gene>